<evidence type="ECO:0000313" key="3">
    <source>
        <dbReference type="Proteomes" id="UP000190637"/>
    </source>
</evidence>
<dbReference type="Proteomes" id="UP000190637">
    <property type="component" value="Unassembled WGS sequence"/>
</dbReference>
<dbReference type="EMBL" id="FUWS01000005">
    <property type="protein sequence ID" value="SKA06372.1"/>
    <property type="molecule type" value="Genomic_DNA"/>
</dbReference>
<keyword evidence="1" id="KW-0472">Membrane</keyword>
<sequence length="138" mass="14464">MTNEPSTSPSDGQQPTVERGGLWGLFFATAGLLLPPFGVVLSVFGIVQGRRARKSARANRVPAPGAVLSMVLGWAGVLFSAGTMIGYLVFGEEIAAWQDCSARSHTSVTQAECDTALRDALAERGVPAEYLPALSGAR</sequence>
<dbReference type="RefSeq" id="WP_078761700.1">
    <property type="nucleotide sequence ID" value="NZ_FUWS01000005.1"/>
</dbReference>
<proteinExistence type="predicted"/>
<feature type="transmembrane region" description="Helical" evidence="1">
    <location>
        <begin position="20"/>
        <end position="47"/>
    </location>
</feature>
<dbReference type="OrthoDB" id="3429617at2"/>
<evidence type="ECO:0000313" key="2">
    <source>
        <dbReference type="EMBL" id="SKA06372.1"/>
    </source>
</evidence>
<keyword evidence="1" id="KW-0812">Transmembrane</keyword>
<gene>
    <name evidence="2" type="ORF">SAMN02745673_02389</name>
</gene>
<dbReference type="AlphaFoldDB" id="A0A1T4QRJ0"/>
<keyword evidence="3" id="KW-1185">Reference proteome</keyword>
<evidence type="ECO:0008006" key="4">
    <source>
        <dbReference type="Google" id="ProtNLM"/>
    </source>
</evidence>
<accession>A0A1T4QRJ0</accession>
<keyword evidence="1" id="KW-1133">Transmembrane helix</keyword>
<organism evidence="2 3">
    <name type="scientific">Marinactinospora thermotolerans DSM 45154</name>
    <dbReference type="NCBI Taxonomy" id="1122192"/>
    <lineage>
        <taxon>Bacteria</taxon>
        <taxon>Bacillati</taxon>
        <taxon>Actinomycetota</taxon>
        <taxon>Actinomycetes</taxon>
        <taxon>Streptosporangiales</taxon>
        <taxon>Nocardiopsidaceae</taxon>
        <taxon>Marinactinospora</taxon>
    </lineage>
</organism>
<reference evidence="2 3" key="1">
    <citation type="submission" date="2017-02" db="EMBL/GenBank/DDBJ databases">
        <authorList>
            <person name="Peterson S.W."/>
        </authorList>
    </citation>
    <scope>NUCLEOTIDE SEQUENCE [LARGE SCALE GENOMIC DNA]</scope>
    <source>
        <strain evidence="2 3">DSM 45154</strain>
    </source>
</reference>
<feature type="transmembrane region" description="Helical" evidence="1">
    <location>
        <begin position="67"/>
        <end position="90"/>
    </location>
</feature>
<name>A0A1T4QRJ0_9ACTN</name>
<protein>
    <recommendedName>
        <fullName evidence="4">DUF4190 domain-containing protein</fullName>
    </recommendedName>
</protein>
<evidence type="ECO:0000256" key="1">
    <source>
        <dbReference type="SAM" id="Phobius"/>
    </source>
</evidence>